<gene>
    <name evidence="1" type="ORF">T12_16640</name>
</gene>
<protein>
    <submittedName>
        <fullName evidence="1">Uncharacterized protein</fullName>
    </submittedName>
</protein>
<proteinExistence type="predicted"/>
<comment type="caution">
    <text evidence="1">The sequence shown here is derived from an EMBL/GenBank/DDBJ whole genome shotgun (WGS) entry which is preliminary data.</text>
</comment>
<reference evidence="1 2" key="1">
    <citation type="submission" date="2015-01" db="EMBL/GenBank/DDBJ databases">
        <title>Evolution of Trichinella species and genotypes.</title>
        <authorList>
            <person name="Korhonen P.K."/>
            <person name="Edoardo P."/>
            <person name="Giuseppe L.R."/>
            <person name="Gasser R.B."/>
        </authorList>
    </citation>
    <scope>NUCLEOTIDE SEQUENCE [LARGE SCALE GENOMIC DNA]</scope>
    <source>
        <strain evidence="1">ISS2496</strain>
    </source>
</reference>
<accession>A0A0V1AD14</accession>
<evidence type="ECO:0000313" key="1">
    <source>
        <dbReference type="EMBL" id="KRY22580.1"/>
    </source>
</evidence>
<dbReference type="AlphaFoldDB" id="A0A0V1AD14"/>
<dbReference type="EMBL" id="JYDQ01000008">
    <property type="protein sequence ID" value="KRY22580.1"/>
    <property type="molecule type" value="Genomic_DNA"/>
</dbReference>
<name>A0A0V1AD14_9BILA</name>
<evidence type="ECO:0000313" key="2">
    <source>
        <dbReference type="Proteomes" id="UP000054783"/>
    </source>
</evidence>
<organism evidence="1 2">
    <name type="scientific">Trichinella patagoniensis</name>
    <dbReference type="NCBI Taxonomy" id="990121"/>
    <lineage>
        <taxon>Eukaryota</taxon>
        <taxon>Metazoa</taxon>
        <taxon>Ecdysozoa</taxon>
        <taxon>Nematoda</taxon>
        <taxon>Enoplea</taxon>
        <taxon>Dorylaimia</taxon>
        <taxon>Trichinellida</taxon>
        <taxon>Trichinellidae</taxon>
        <taxon>Trichinella</taxon>
    </lineage>
</organism>
<keyword evidence="2" id="KW-1185">Reference proteome</keyword>
<dbReference type="Proteomes" id="UP000054783">
    <property type="component" value="Unassembled WGS sequence"/>
</dbReference>
<sequence>MHCPLPTVYTVYNWREIVRRRCRAGVRLSVPLRSPPLLDSPATGLPAPLVLQNPSTSAGNYGLCAPRIAGYKGTARTRAGPIQSRTFLSEPRNTDVLPWSACDLRTPQLSVFPSLWLSTAPRPSPLTSTSTVNWRWNSG</sequence>